<name>A0ABW0EWP6_9PSEU</name>
<dbReference type="RefSeq" id="WP_378250440.1">
    <property type="nucleotide sequence ID" value="NZ_JBHSKF010000017.1"/>
</dbReference>
<dbReference type="EMBL" id="JBHSKF010000017">
    <property type="protein sequence ID" value="MFC5290550.1"/>
    <property type="molecule type" value="Genomic_DNA"/>
</dbReference>
<keyword evidence="3" id="KW-1185">Reference proteome</keyword>
<accession>A0ABW0EWP6</accession>
<evidence type="ECO:0000313" key="3">
    <source>
        <dbReference type="Proteomes" id="UP001596157"/>
    </source>
</evidence>
<evidence type="ECO:0000259" key="1">
    <source>
        <dbReference type="Pfam" id="PF03756"/>
    </source>
</evidence>
<dbReference type="InterPro" id="IPR005509">
    <property type="entry name" value="AfsA_hotdog_dom"/>
</dbReference>
<dbReference type="Proteomes" id="UP001596157">
    <property type="component" value="Unassembled WGS sequence"/>
</dbReference>
<feature type="domain" description="A-factor biosynthesis hotdog" evidence="1">
    <location>
        <begin position="89"/>
        <end position="216"/>
    </location>
</feature>
<protein>
    <submittedName>
        <fullName evidence="2">AfsA-related hotdog domain-containing protein</fullName>
    </submittedName>
</protein>
<organism evidence="2 3">
    <name type="scientific">Actinokineospora guangxiensis</name>
    <dbReference type="NCBI Taxonomy" id="1490288"/>
    <lineage>
        <taxon>Bacteria</taxon>
        <taxon>Bacillati</taxon>
        <taxon>Actinomycetota</taxon>
        <taxon>Actinomycetes</taxon>
        <taxon>Pseudonocardiales</taxon>
        <taxon>Pseudonocardiaceae</taxon>
        <taxon>Actinokineospora</taxon>
    </lineage>
</organism>
<comment type="caution">
    <text evidence="2">The sequence shown here is derived from an EMBL/GenBank/DDBJ whole genome shotgun (WGS) entry which is preliminary data.</text>
</comment>
<reference evidence="3" key="1">
    <citation type="journal article" date="2019" name="Int. J. Syst. Evol. Microbiol.">
        <title>The Global Catalogue of Microorganisms (GCM) 10K type strain sequencing project: providing services to taxonomists for standard genome sequencing and annotation.</title>
        <authorList>
            <consortium name="The Broad Institute Genomics Platform"/>
            <consortium name="The Broad Institute Genome Sequencing Center for Infectious Disease"/>
            <person name="Wu L."/>
            <person name="Ma J."/>
        </authorList>
    </citation>
    <scope>NUCLEOTIDE SEQUENCE [LARGE SCALE GENOMIC DNA]</scope>
    <source>
        <strain evidence="3">CCUG 59778</strain>
    </source>
</reference>
<gene>
    <name evidence="2" type="ORF">ACFPM7_26145</name>
</gene>
<sequence>MDIRHRPTTHLVGERFAAFAANDGVETVNRFIGNIRAGLYDELAEPVRLGVGQGVDASDWEVVATELAKRGLLTSFRLPAVPVPVARDLVHKRCPENVMLADARRRGPLRLAARLNLSDMNELVLDHVTGQHVAGMVLIEASRQLMQLTNHEFVVNDEAHSFVLCSLAAAFEGYVFPLAVDMECSLTKVDDSRPARREYAAEVVISQGGAAKATVRAEYQIVRTRSLVRQEAMLAGKAATTPAEPEVVPRICAPAARRGERVGAS</sequence>
<dbReference type="Pfam" id="PF03756">
    <property type="entry name" value="AfsA"/>
    <property type="match status" value="1"/>
</dbReference>
<evidence type="ECO:0000313" key="2">
    <source>
        <dbReference type="EMBL" id="MFC5290550.1"/>
    </source>
</evidence>
<proteinExistence type="predicted"/>